<sequence length="196" mass="22960">MGWEGAFPTESELSKHLGAAKILANYRDEGAMAFYCDINDDFIEVDQFHSDGRSHAMFSRIGHQPSRTTTYFAYVGFDIMPGGTDHEFYFFVLALNDATGEEHRYFSGVDTRRLISSPEDRSRVLRAICEMTFRLLHMVRPNRVFWYTYDDYPPGKALDKYDQIVSVFQACAYVVTRNDSYERKREWWADKYEDRS</sequence>
<dbReference type="EMBL" id="LWQU01000152">
    <property type="protein sequence ID" value="OAN48897.1"/>
    <property type="molecule type" value="Genomic_DNA"/>
</dbReference>
<keyword evidence="2" id="KW-1185">Reference proteome</keyword>
<name>A0A178ML76_9PROT</name>
<protein>
    <submittedName>
        <fullName evidence="1">Uncharacterized protein</fullName>
    </submittedName>
</protein>
<accession>A0A178ML76</accession>
<evidence type="ECO:0000313" key="2">
    <source>
        <dbReference type="Proteomes" id="UP000078543"/>
    </source>
</evidence>
<comment type="caution">
    <text evidence="1">The sequence shown here is derived from an EMBL/GenBank/DDBJ whole genome shotgun (WGS) entry which is preliminary data.</text>
</comment>
<dbReference type="STRING" id="1437059.A6A05_02620"/>
<evidence type="ECO:0000313" key="1">
    <source>
        <dbReference type="EMBL" id="OAN48897.1"/>
    </source>
</evidence>
<proteinExistence type="predicted"/>
<dbReference type="Proteomes" id="UP000078543">
    <property type="component" value="Unassembled WGS sequence"/>
</dbReference>
<dbReference type="AlphaFoldDB" id="A0A178ML76"/>
<reference evidence="1 2" key="1">
    <citation type="submission" date="2016-04" db="EMBL/GenBank/DDBJ databases">
        <title>Draft genome sequence of freshwater magnetotactic bacteria Magnetospirillum marisnigri SP-1 and Magnetospirillum moscoviense BB-1.</title>
        <authorList>
            <person name="Koziaeva V."/>
            <person name="Dziuba M.V."/>
            <person name="Ivanov T.M."/>
            <person name="Kuznetsov B."/>
            <person name="Grouzdev D.S."/>
        </authorList>
    </citation>
    <scope>NUCLEOTIDE SEQUENCE [LARGE SCALE GENOMIC DNA]</scope>
    <source>
        <strain evidence="1 2">BB-1</strain>
    </source>
</reference>
<organism evidence="1 2">
    <name type="scientific">Magnetospirillum moscoviense</name>
    <dbReference type="NCBI Taxonomy" id="1437059"/>
    <lineage>
        <taxon>Bacteria</taxon>
        <taxon>Pseudomonadati</taxon>
        <taxon>Pseudomonadota</taxon>
        <taxon>Alphaproteobacteria</taxon>
        <taxon>Rhodospirillales</taxon>
        <taxon>Rhodospirillaceae</taxon>
        <taxon>Magnetospirillum</taxon>
    </lineage>
</organism>
<gene>
    <name evidence="1" type="ORF">A6A05_02620</name>
</gene>